<evidence type="ECO:0000313" key="1">
    <source>
        <dbReference type="EMBL" id="SZX77928.1"/>
    </source>
</evidence>
<name>A0A383WKE1_TETOB</name>
<dbReference type="STRING" id="3088.A0A383WKE1"/>
<protein>
    <submittedName>
        <fullName evidence="1">Uncharacterized protein</fullName>
    </submittedName>
</protein>
<sequence>MQQPVQCSSEQFTDCASSCSRLPLHGCIVLAGAAAAPAAAGSGSVAAAVARLQSLLGHASACRNSSGLPARQQLGSTLEQAACRNLKTDRVASDLCHPEAAAAAAADTSSDDMCICDEELSDPCSVVACYGSLAAKACLGDVNSAAEMELDDAADSTAATHRHQQQHQQHQRTLQWLVASSSSMGPQELAKTAAAAASEQAGLPCQLDAAAEHEHAGTMQVLLQQVLDKAAVQRKRGPVLQAGPDAGSRSVRARLLITELAVYSSTGKPLVQAMPWLRNVAPPISCGCSAADLSLSNRLMSGIKLPGSIQYVPVESSSRIFAAGASWRLPAFVVCLASSYLQRVVAQDTLLAAAAGICSGFEAYRYSLPRKLQRRFPSHTSAAEQAAAIQRLRSVKCTCLYLALKVADSVHARGLLAYMLGQVTGVRPAAAEAAALEGWVLQQLGWRLGPFFAEQEDAEWAATGEGKVWAQAVGTCWDCE</sequence>
<dbReference type="AlphaFoldDB" id="A0A383WKE1"/>
<accession>A0A383WKE1</accession>
<dbReference type="Proteomes" id="UP000256970">
    <property type="component" value="Unassembled WGS sequence"/>
</dbReference>
<proteinExistence type="predicted"/>
<keyword evidence="2" id="KW-1185">Reference proteome</keyword>
<gene>
    <name evidence="1" type="ORF">BQ4739_LOCUS18262</name>
</gene>
<organism evidence="1 2">
    <name type="scientific">Tetradesmus obliquus</name>
    <name type="common">Green alga</name>
    <name type="synonym">Acutodesmus obliquus</name>
    <dbReference type="NCBI Taxonomy" id="3088"/>
    <lineage>
        <taxon>Eukaryota</taxon>
        <taxon>Viridiplantae</taxon>
        <taxon>Chlorophyta</taxon>
        <taxon>core chlorophytes</taxon>
        <taxon>Chlorophyceae</taxon>
        <taxon>CS clade</taxon>
        <taxon>Sphaeropleales</taxon>
        <taxon>Scenedesmaceae</taxon>
        <taxon>Tetradesmus</taxon>
    </lineage>
</organism>
<reference evidence="1 2" key="1">
    <citation type="submission" date="2016-10" db="EMBL/GenBank/DDBJ databases">
        <authorList>
            <person name="Cai Z."/>
        </authorList>
    </citation>
    <scope>NUCLEOTIDE SEQUENCE [LARGE SCALE GENOMIC DNA]</scope>
</reference>
<evidence type="ECO:0000313" key="2">
    <source>
        <dbReference type="Proteomes" id="UP000256970"/>
    </source>
</evidence>
<dbReference type="EMBL" id="FNXT01001297">
    <property type="protein sequence ID" value="SZX77928.1"/>
    <property type="molecule type" value="Genomic_DNA"/>
</dbReference>